<dbReference type="PROSITE" id="PS51450">
    <property type="entry name" value="LRR"/>
    <property type="match status" value="1"/>
</dbReference>
<feature type="region of interest" description="Disordered" evidence="1">
    <location>
        <begin position="766"/>
        <end position="795"/>
    </location>
</feature>
<dbReference type="Proteomes" id="UP000704712">
    <property type="component" value="Unassembled WGS sequence"/>
</dbReference>
<comment type="caution">
    <text evidence="2">The sequence shown here is derived from an EMBL/GenBank/DDBJ whole genome shotgun (WGS) entry which is preliminary data.</text>
</comment>
<dbReference type="Gene3D" id="3.80.10.10">
    <property type="entry name" value="Ribonuclease Inhibitor"/>
    <property type="match status" value="1"/>
</dbReference>
<evidence type="ECO:0000313" key="2">
    <source>
        <dbReference type="EMBL" id="KAF4140280.1"/>
    </source>
</evidence>
<accession>A0A8S9UHM8</accession>
<dbReference type="InterPro" id="IPR001611">
    <property type="entry name" value="Leu-rich_rpt"/>
</dbReference>
<dbReference type="EMBL" id="JAACNO010001477">
    <property type="protein sequence ID" value="KAF4140280.1"/>
    <property type="molecule type" value="Genomic_DNA"/>
</dbReference>
<dbReference type="SUPFAM" id="SSF52058">
    <property type="entry name" value="L domain-like"/>
    <property type="match status" value="1"/>
</dbReference>
<evidence type="ECO:0000313" key="3">
    <source>
        <dbReference type="Proteomes" id="UP000704712"/>
    </source>
</evidence>
<proteinExistence type="predicted"/>
<gene>
    <name evidence="2" type="ORF">GN958_ATG10547</name>
</gene>
<sequence length="856" mass="95841">MRPPEAALIRARAKAPLPDLLVLHLSNSDIECIKHLELCEKLQSLYADCNHIKDLEGIIELKKLWRIDLNGNLLKNIHALTSFRALGFLYLERNRICFKDLVCLREQHLLELRLAGNDGLLKGNTIEEYRKKVVALLPNVWILDTHFVSTHERQRSIEEFDDFVLNLFDLPHRSSSLVDLKFGSATDVWVAKEDTAELTPSARLIDIAHRRANSTELLDLRRLNAIVSFHNAECALHNSHCHLSPSKHAPNSRWMPKIWLDEVLALSRRTRIEVIALLAAFIQFRFPKILLSEALAIKHLDSPQFSSEAIRDIINLPPYALVALIAIARQVSLEREEKMREEGKPEVENPDFKDESELLRAIPPLFATLLPSVNPTSDFDPQATTIRCRRVIKMLSNVASFPDLETITFKGKGKREAIFRDLVPLIRAAEAASTSLASHNGRKVIIPNVAVCKHKAVYHSSKARSGLYTRWKRNAMPQDEDRVAATETTARRKPKPGDWIELNSKQFVKIQFSSVDGLLVVGVLPTNTSRSITLAMEQLSRVSSIVWRVKYLTKQQALEISASNSNNTRTGKLHRDSEAFHRHGAARNQGFPNHFVTAEMLEDMNREQNSSIPSSRETKPVEIFSTNDTLDANYVLTSPDHISAQNHCAANSFLLQRCQPRGLWSPMRLSAPYNVLSNQPTTTRSSSLNDLKVRKPRIQQSTLNAPQLSDTNDWHVIRRAMQAQLGIADRLERNDSRPLTDLDAGLQTRTDASSFLTAASDRISNSATATDQFASDRPRVETPQRSSSSQKPAIGGSVKLAPARVWHQVATKTELVVAAPVVATASLGASHSAPVLPRQIAVATPKSKLLLPSLQK</sequence>
<dbReference type="AlphaFoldDB" id="A0A8S9UHM8"/>
<dbReference type="PANTHER" id="PTHR46759">
    <property type="entry name" value="LEUCINE-RICH REPEAT-CONTAINING PROTEIN 72"/>
    <property type="match status" value="1"/>
</dbReference>
<organism evidence="2 3">
    <name type="scientific">Phytophthora infestans</name>
    <name type="common">Potato late blight agent</name>
    <name type="synonym">Botrytis infestans</name>
    <dbReference type="NCBI Taxonomy" id="4787"/>
    <lineage>
        <taxon>Eukaryota</taxon>
        <taxon>Sar</taxon>
        <taxon>Stramenopiles</taxon>
        <taxon>Oomycota</taxon>
        <taxon>Peronosporomycetes</taxon>
        <taxon>Peronosporales</taxon>
        <taxon>Peronosporaceae</taxon>
        <taxon>Phytophthora</taxon>
    </lineage>
</organism>
<dbReference type="InterPro" id="IPR032675">
    <property type="entry name" value="LRR_dom_sf"/>
</dbReference>
<dbReference type="PANTHER" id="PTHR46759:SF2">
    <property type="match status" value="1"/>
</dbReference>
<name>A0A8S9UHM8_PHYIN</name>
<protein>
    <submittedName>
        <fullName evidence="2">Uncharacterized protein</fullName>
    </submittedName>
</protein>
<evidence type="ECO:0000256" key="1">
    <source>
        <dbReference type="SAM" id="MobiDB-lite"/>
    </source>
</evidence>
<dbReference type="InterPro" id="IPR042655">
    <property type="entry name" value="LRC72"/>
</dbReference>
<reference evidence="2" key="1">
    <citation type="submission" date="2020-03" db="EMBL/GenBank/DDBJ databases">
        <title>Hybrid Assembly of Korean Phytophthora infestans isolates.</title>
        <authorList>
            <person name="Prokchorchik M."/>
            <person name="Lee Y."/>
            <person name="Seo J."/>
            <person name="Cho J.-H."/>
            <person name="Park Y.-E."/>
            <person name="Jang D.-C."/>
            <person name="Im J.-S."/>
            <person name="Choi J.-G."/>
            <person name="Park H.-J."/>
            <person name="Lee G.-B."/>
            <person name="Lee Y.-G."/>
            <person name="Hong S.-Y."/>
            <person name="Cho K."/>
            <person name="Sohn K.H."/>
        </authorList>
    </citation>
    <scope>NUCLEOTIDE SEQUENCE</scope>
    <source>
        <strain evidence="2">KR_2_A2</strain>
    </source>
</reference>